<dbReference type="NCBIfam" id="TIGR02937">
    <property type="entry name" value="sigma70-ECF"/>
    <property type="match status" value="1"/>
</dbReference>
<dbReference type="Pfam" id="PF08281">
    <property type="entry name" value="Sigma70_r4_2"/>
    <property type="match status" value="1"/>
</dbReference>
<dbReference type="Pfam" id="PF04542">
    <property type="entry name" value="Sigma70_r2"/>
    <property type="match status" value="1"/>
</dbReference>
<dbReference type="InterPro" id="IPR014284">
    <property type="entry name" value="RNA_pol_sigma-70_dom"/>
</dbReference>
<dbReference type="RefSeq" id="WP_109437413.1">
    <property type="nucleotide sequence ID" value="NZ_CANMIK010000080.1"/>
</dbReference>
<dbReference type="InterPro" id="IPR039425">
    <property type="entry name" value="RNA_pol_sigma-70-like"/>
</dbReference>
<dbReference type="Proteomes" id="UP000318833">
    <property type="component" value="Unassembled WGS sequence"/>
</dbReference>
<keyword evidence="5 6" id="KW-0804">Transcription</keyword>
<dbReference type="Gene3D" id="1.10.1740.10">
    <property type="match status" value="1"/>
</dbReference>
<evidence type="ECO:0000256" key="5">
    <source>
        <dbReference type="ARBA" id="ARBA00023163"/>
    </source>
</evidence>
<accession>A0A554VCR9</accession>
<keyword evidence="2 6" id="KW-0805">Transcription regulation</keyword>
<dbReference type="InterPro" id="IPR000838">
    <property type="entry name" value="RNA_pol_sigma70_ECF_CS"/>
</dbReference>
<dbReference type="SUPFAM" id="SSF88946">
    <property type="entry name" value="Sigma2 domain of RNA polymerase sigma factors"/>
    <property type="match status" value="1"/>
</dbReference>
<dbReference type="GO" id="GO:0016987">
    <property type="term" value="F:sigma factor activity"/>
    <property type="evidence" value="ECO:0007669"/>
    <property type="project" value="UniProtKB-KW"/>
</dbReference>
<comment type="caution">
    <text evidence="9">The sequence shown here is derived from an EMBL/GenBank/DDBJ whole genome shotgun (WGS) entry which is preliminary data.</text>
</comment>
<keyword evidence="4 6" id="KW-0238">DNA-binding</keyword>
<evidence type="ECO:0000259" key="7">
    <source>
        <dbReference type="Pfam" id="PF04542"/>
    </source>
</evidence>
<organism evidence="9 10">
    <name type="scientific">Aquimarina algiphila</name>
    <dbReference type="NCBI Taxonomy" id="2047982"/>
    <lineage>
        <taxon>Bacteria</taxon>
        <taxon>Pseudomonadati</taxon>
        <taxon>Bacteroidota</taxon>
        <taxon>Flavobacteriia</taxon>
        <taxon>Flavobacteriales</taxon>
        <taxon>Flavobacteriaceae</taxon>
        <taxon>Aquimarina</taxon>
    </lineage>
</organism>
<evidence type="ECO:0000313" key="10">
    <source>
        <dbReference type="Proteomes" id="UP000318833"/>
    </source>
</evidence>
<dbReference type="AlphaFoldDB" id="A0A554VCR9"/>
<dbReference type="InterPro" id="IPR013249">
    <property type="entry name" value="RNA_pol_sigma70_r4_t2"/>
</dbReference>
<feature type="domain" description="RNA polymerase sigma-70 region 2" evidence="7">
    <location>
        <begin position="27"/>
        <end position="93"/>
    </location>
</feature>
<dbReference type="GO" id="GO:0006352">
    <property type="term" value="P:DNA-templated transcription initiation"/>
    <property type="evidence" value="ECO:0007669"/>
    <property type="project" value="InterPro"/>
</dbReference>
<dbReference type="PANTHER" id="PTHR43133:SF51">
    <property type="entry name" value="RNA POLYMERASE SIGMA FACTOR"/>
    <property type="match status" value="1"/>
</dbReference>
<dbReference type="GO" id="GO:0003677">
    <property type="term" value="F:DNA binding"/>
    <property type="evidence" value="ECO:0007669"/>
    <property type="project" value="UniProtKB-KW"/>
</dbReference>
<evidence type="ECO:0000256" key="6">
    <source>
        <dbReference type="RuleBase" id="RU000716"/>
    </source>
</evidence>
<protein>
    <recommendedName>
        <fullName evidence="6">RNA polymerase sigma factor</fullName>
    </recommendedName>
</protein>
<dbReference type="InterPro" id="IPR036388">
    <property type="entry name" value="WH-like_DNA-bd_sf"/>
</dbReference>
<proteinExistence type="inferred from homology"/>
<keyword evidence="10" id="KW-1185">Reference proteome</keyword>
<feature type="domain" description="RNA polymerase sigma factor 70 region 4 type 2" evidence="8">
    <location>
        <begin position="125"/>
        <end position="174"/>
    </location>
</feature>
<evidence type="ECO:0000313" key="9">
    <source>
        <dbReference type="EMBL" id="TSE04560.1"/>
    </source>
</evidence>
<dbReference type="PANTHER" id="PTHR43133">
    <property type="entry name" value="RNA POLYMERASE ECF-TYPE SIGMA FACTO"/>
    <property type="match status" value="1"/>
</dbReference>
<keyword evidence="3 6" id="KW-0731">Sigma factor</keyword>
<evidence type="ECO:0000256" key="2">
    <source>
        <dbReference type="ARBA" id="ARBA00023015"/>
    </source>
</evidence>
<dbReference type="InterPro" id="IPR013324">
    <property type="entry name" value="RNA_pol_sigma_r3/r4-like"/>
</dbReference>
<evidence type="ECO:0000259" key="8">
    <source>
        <dbReference type="Pfam" id="PF08281"/>
    </source>
</evidence>
<evidence type="ECO:0000256" key="1">
    <source>
        <dbReference type="ARBA" id="ARBA00010641"/>
    </source>
</evidence>
<evidence type="ECO:0000256" key="3">
    <source>
        <dbReference type="ARBA" id="ARBA00023082"/>
    </source>
</evidence>
<reference evidence="9 10" key="1">
    <citation type="submission" date="2019-07" db="EMBL/GenBank/DDBJ databases">
        <title>The draft genome sequence of Aquimarina algiphila M91.</title>
        <authorList>
            <person name="Meng X."/>
        </authorList>
    </citation>
    <scope>NUCLEOTIDE SEQUENCE [LARGE SCALE GENOMIC DNA]</scope>
    <source>
        <strain evidence="9 10">M91</strain>
    </source>
</reference>
<dbReference type="EMBL" id="VLNR01000078">
    <property type="protein sequence ID" value="TSE04560.1"/>
    <property type="molecule type" value="Genomic_DNA"/>
</dbReference>
<dbReference type="InterPro" id="IPR007627">
    <property type="entry name" value="RNA_pol_sigma70_r2"/>
</dbReference>
<evidence type="ECO:0000256" key="4">
    <source>
        <dbReference type="ARBA" id="ARBA00023125"/>
    </source>
</evidence>
<sequence length="192" mass="22435">MKDRIEDNDIHLIKQIKEGDTTSFRHLVEKYKDVSLTLAISILKDQSIAEDVLQDVFIKVYQKIGTFKFKSNFSTWLYRIVVNTSYNAFKKQRSHISIDKINSHEIEANQKTGVEKLKEKDQKKYITLALERLTPDEALLIRLFYLCDLKITEIKDVTGFSVSKIKVGLHRGRNNMNFILRKILEKDIDSLL</sequence>
<dbReference type="OrthoDB" id="1027298at2"/>
<name>A0A554VCR9_9FLAO</name>
<dbReference type="SUPFAM" id="SSF88659">
    <property type="entry name" value="Sigma3 and sigma4 domains of RNA polymerase sigma factors"/>
    <property type="match status" value="1"/>
</dbReference>
<dbReference type="Gene3D" id="1.10.10.10">
    <property type="entry name" value="Winged helix-like DNA-binding domain superfamily/Winged helix DNA-binding domain"/>
    <property type="match status" value="1"/>
</dbReference>
<comment type="similarity">
    <text evidence="1 6">Belongs to the sigma-70 factor family. ECF subfamily.</text>
</comment>
<dbReference type="InterPro" id="IPR013325">
    <property type="entry name" value="RNA_pol_sigma_r2"/>
</dbReference>
<dbReference type="PROSITE" id="PS01063">
    <property type="entry name" value="SIGMA70_ECF"/>
    <property type="match status" value="1"/>
</dbReference>
<gene>
    <name evidence="9" type="ORF">FOF46_25795</name>
</gene>